<dbReference type="OrthoDB" id="9809406at2"/>
<dbReference type="InterPro" id="IPR019606">
    <property type="entry name" value="GerMN"/>
</dbReference>
<reference evidence="2 3" key="1">
    <citation type="submission" date="2016-11" db="EMBL/GenBank/DDBJ databases">
        <authorList>
            <person name="Jaros S."/>
            <person name="Januszkiewicz K."/>
            <person name="Wedrychowicz H."/>
        </authorList>
    </citation>
    <scope>NUCLEOTIDE SEQUENCE [LARGE SCALE GENOMIC DNA]</scope>
    <source>
        <strain evidence="2 3">DSM 15930</strain>
    </source>
</reference>
<accession>A0A1M7KEQ5</accession>
<dbReference type="SMART" id="SM00909">
    <property type="entry name" value="Germane"/>
    <property type="match status" value="2"/>
</dbReference>
<organism evidence="2 3">
    <name type="scientific">Anaerosporobacter mobilis DSM 15930</name>
    <dbReference type="NCBI Taxonomy" id="1120996"/>
    <lineage>
        <taxon>Bacteria</taxon>
        <taxon>Bacillati</taxon>
        <taxon>Bacillota</taxon>
        <taxon>Clostridia</taxon>
        <taxon>Lachnospirales</taxon>
        <taxon>Lachnospiraceae</taxon>
        <taxon>Anaerosporobacter</taxon>
    </lineage>
</organism>
<evidence type="ECO:0000313" key="2">
    <source>
        <dbReference type="EMBL" id="SHM63750.1"/>
    </source>
</evidence>
<proteinExistence type="predicted"/>
<dbReference type="AlphaFoldDB" id="A0A1M7KEQ5"/>
<sequence length="310" mass="35115">MNKRHLLAVLVLACMGILVACGSKKIGHVKESEYYLYYIDKEETKVVRENYQPVATDTEELIAEFIEALDKDPRNYTYRKAKPDTVVLKDYTYNGSGQLILNFETSYYELEGIAEVLTRAAIVKNFCQIEEIEFVEFYVAGQPLRDKNEKPIGMMTAENFIDNTGGETKYKQNAKISLFFANEAGKKLVESNIIVSYNGTIPMEQLIVEQLIAGPLSDTKYPTIPSGTKLVKATVKEGICYVDFNEKFLDKIDGITDEVAIYSVVNSLVEMPTINKVQFKINGELRKIYGESTKFDGMFERNLDVVETTQ</sequence>
<evidence type="ECO:0000259" key="1">
    <source>
        <dbReference type="SMART" id="SM00909"/>
    </source>
</evidence>
<protein>
    <submittedName>
        <fullName evidence="2">Germination protein M</fullName>
    </submittedName>
</protein>
<dbReference type="Proteomes" id="UP000184038">
    <property type="component" value="Unassembled WGS sequence"/>
</dbReference>
<feature type="domain" description="GerMN" evidence="1">
    <location>
        <begin position="204"/>
        <end position="290"/>
    </location>
</feature>
<dbReference type="EMBL" id="FRCP01000013">
    <property type="protein sequence ID" value="SHM63750.1"/>
    <property type="molecule type" value="Genomic_DNA"/>
</dbReference>
<keyword evidence="3" id="KW-1185">Reference proteome</keyword>
<dbReference type="PROSITE" id="PS51257">
    <property type="entry name" value="PROKAR_LIPOPROTEIN"/>
    <property type="match status" value="1"/>
</dbReference>
<dbReference type="STRING" id="1120996.SAMN02746066_02712"/>
<evidence type="ECO:0000313" key="3">
    <source>
        <dbReference type="Proteomes" id="UP000184038"/>
    </source>
</evidence>
<gene>
    <name evidence="2" type="ORF">SAMN02746066_02712</name>
</gene>
<feature type="domain" description="GerMN" evidence="1">
    <location>
        <begin position="62"/>
        <end position="148"/>
    </location>
</feature>
<dbReference type="RefSeq" id="WP_073288567.1">
    <property type="nucleotide sequence ID" value="NZ_FRCP01000013.1"/>
</dbReference>
<name>A0A1M7KEQ5_9FIRM</name>
<dbReference type="Pfam" id="PF10646">
    <property type="entry name" value="Germane"/>
    <property type="match status" value="2"/>
</dbReference>